<gene>
    <name evidence="2" type="ORF">PIB30_020455</name>
</gene>
<name>A0ABU6V6S6_9FABA</name>
<dbReference type="EMBL" id="JASCZI010151100">
    <property type="protein sequence ID" value="MED6169321.1"/>
    <property type="molecule type" value="Genomic_DNA"/>
</dbReference>
<sequence length="412" mass="47483">MNSLFSTESTSGYGWSISVWQFWNRRGTPEAQRLTEVSSAFSSRSLIWFQLWSLQNPNVDWDTFDLAFLHQYQPDMRPVLPEICWKEVEDWKIEWVEMRAKLLQQPHIDPETTKSQMEQETTAVSAEIQAKIEKNQEIAAVEIQEGSNFRSQHNHYSSKDQQKFQIKQKFKQTDPDTANQQHLSIKTNNYKAGIRNYEVESDEPNNGLDDAIGDFEDQHAGEWTELMRVVVVQRPPPEPPDLNSHAVVEAEREPTTLEVEMREQRLHHHPKAAAVSTEKGRHALLGSGGCGGGEVVATPGSRPKALALRRIFLLNPSPLIVAVFPWNRDREDMTMSQAERERRGEDKVQMFDVLEHRWQAELKGLEIAIQFLLEELNIANEEIKLVSKRKELVKWINGSEDTYMLGTEILKK</sequence>
<evidence type="ECO:0000313" key="2">
    <source>
        <dbReference type="EMBL" id="MED6169321.1"/>
    </source>
</evidence>
<accession>A0ABU6V6S6</accession>
<keyword evidence="1" id="KW-0175">Coiled coil</keyword>
<reference evidence="2 3" key="1">
    <citation type="journal article" date="2023" name="Plants (Basel)">
        <title>Bridging the Gap: Combining Genomics and Transcriptomics Approaches to Understand Stylosanthes scabra, an Orphan Legume from the Brazilian Caatinga.</title>
        <authorList>
            <person name="Ferreira-Neto J.R.C."/>
            <person name="da Silva M.D."/>
            <person name="Binneck E."/>
            <person name="de Melo N.F."/>
            <person name="da Silva R.H."/>
            <person name="de Melo A.L.T.M."/>
            <person name="Pandolfi V."/>
            <person name="Bustamante F.O."/>
            <person name="Brasileiro-Vidal A.C."/>
            <person name="Benko-Iseppon A.M."/>
        </authorList>
    </citation>
    <scope>NUCLEOTIDE SEQUENCE [LARGE SCALE GENOMIC DNA]</scope>
    <source>
        <tissue evidence="2">Leaves</tissue>
    </source>
</reference>
<evidence type="ECO:0000256" key="1">
    <source>
        <dbReference type="SAM" id="Coils"/>
    </source>
</evidence>
<keyword evidence="3" id="KW-1185">Reference proteome</keyword>
<proteinExistence type="predicted"/>
<comment type="caution">
    <text evidence="2">The sequence shown here is derived from an EMBL/GenBank/DDBJ whole genome shotgun (WGS) entry which is preliminary data.</text>
</comment>
<feature type="coiled-coil region" evidence="1">
    <location>
        <begin position="355"/>
        <end position="389"/>
    </location>
</feature>
<organism evidence="2 3">
    <name type="scientific">Stylosanthes scabra</name>
    <dbReference type="NCBI Taxonomy" id="79078"/>
    <lineage>
        <taxon>Eukaryota</taxon>
        <taxon>Viridiplantae</taxon>
        <taxon>Streptophyta</taxon>
        <taxon>Embryophyta</taxon>
        <taxon>Tracheophyta</taxon>
        <taxon>Spermatophyta</taxon>
        <taxon>Magnoliopsida</taxon>
        <taxon>eudicotyledons</taxon>
        <taxon>Gunneridae</taxon>
        <taxon>Pentapetalae</taxon>
        <taxon>rosids</taxon>
        <taxon>fabids</taxon>
        <taxon>Fabales</taxon>
        <taxon>Fabaceae</taxon>
        <taxon>Papilionoideae</taxon>
        <taxon>50 kb inversion clade</taxon>
        <taxon>dalbergioids sensu lato</taxon>
        <taxon>Dalbergieae</taxon>
        <taxon>Pterocarpus clade</taxon>
        <taxon>Stylosanthes</taxon>
    </lineage>
</organism>
<evidence type="ECO:0000313" key="3">
    <source>
        <dbReference type="Proteomes" id="UP001341840"/>
    </source>
</evidence>
<protein>
    <submittedName>
        <fullName evidence="2">Uncharacterized protein</fullName>
    </submittedName>
</protein>
<dbReference type="Proteomes" id="UP001341840">
    <property type="component" value="Unassembled WGS sequence"/>
</dbReference>